<protein>
    <submittedName>
        <fullName evidence="2">Uncharacterized protein</fullName>
    </submittedName>
</protein>
<keyword evidence="1" id="KW-0812">Transmembrane</keyword>
<dbReference type="AlphaFoldDB" id="A0A2U8SZW1"/>
<feature type="transmembrane region" description="Helical" evidence="1">
    <location>
        <begin position="161"/>
        <end position="186"/>
    </location>
</feature>
<geneLocation type="plasmid" evidence="2">
    <name>pP6qnrS1</name>
</geneLocation>
<dbReference type="EMBL" id="MH061383">
    <property type="protein sequence ID" value="AWM63496.1"/>
    <property type="molecule type" value="Genomic_DNA"/>
</dbReference>
<organism evidence="2">
    <name type="scientific">Pseudomonas aeruginosa</name>
    <dbReference type="NCBI Taxonomy" id="287"/>
    <lineage>
        <taxon>Bacteria</taxon>
        <taxon>Pseudomonadati</taxon>
        <taxon>Pseudomonadota</taxon>
        <taxon>Gammaproteobacteria</taxon>
        <taxon>Pseudomonadales</taxon>
        <taxon>Pseudomonadaceae</taxon>
        <taxon>Pseudomonas</taxon>
    </lineage>
</organism>
<evidence type="ECO:0000256" key="1">
    <source>
        <dbReference type="SAM" id="Phobius"/>
    </source>
</evidence>
<dbReference type="RefSeq" id="WP_044864181.1">
    <property type="nucleotide sequence ID" value="NZ_MH061383.1"/>
</dbReference>
<keyword evidence="1" id="KW-0472">Membrane</keyword>
<keyword evidence="1" id="KW-1133">Transmembrane helix</keyword>
<reference evidence="2" key="1">
    <citation type="submission" date="2018-03" db="EMBL/GenBank/DDBJ databases">
        <title>Full characterization of IncR plasmid harboring qnrS1 recovered from a VIM-11producing Pseudomonas aeruginosa.</title>
        <authorList>
            <person name="Elena A."/>
            <person name="Cejas D."/>
            <person name="Gutkind G."/>
            <person name="Radice M."/>
        </authorList>
    </citation>
    <scope>NUCLEOTIDE SEQUENCE</scope>
    <source>
        <plasmid evidence="2">pP6qnrS1</plasmid>
    </source>
</reference>
<feature type="transmembrane region" description="Helical" evidence="1">
    <location>
        <begin position="88"/>
        <end position="114"/>
    </location>
</feature>
<accession>A0A2U8SZW1</accession>
<feature type="transmembrane region" description="Helical" evidence="1">
    <location>
        <begin position="134"/>
        <end position="154"/>
    </location>
</feature>
<proteinExistence type="predicted"/>
<keyword evidence="2" id="KW-0614">Plasmid</keyword>
<sequence length="1043" mass="120598">MFSKLFKSVSSLVDSELRHNLRTNSEYQKYRWNIFERLLAWCSTYYGQAMLILWAGAIMIVLACLYLRPVLAPFGKKYFKGIEMLPQGLSDLLGGQLTIIGIVFPLVVGLISVLFQKKSTREHIQSAYQLYSGYMFAGLSGLSLAAFILVSELLSARGDKYLDICLVVVAIIWMIMNIGLSIWFFIQSLNVLDDRRRDRIMLKYFISKVVAQHIRTAMVKNWLALPGRYINQMGRLNVSVDVYDSPEKEKSDLLKLKLKMDECVRDIYTLPLLLLLRRLKPVETGPARIRVLPGWGIHNSEVVILATTGIRYNAIWEKLFKLCFIRGSKWEKTNFLNFTRGFYGEIYDALDERNLGAFEEAADRLVSTFITLKRCFQYGDKNYIDDVSISFFPQSLSQSFHNDFYRLAEEVVKTLDTTSTYFRKIIHLPQSFYRYRGEDRTGELQQALQSQCDIWQILIDWNVGNKALSVNQKQRYVAMLQHFIGEWESWHMWLRLTFKNNVDTAGYTEALVSHLFRSMEMLITAITSDDIDATDLSTDMFMLWLNQGQFHNHYHEEYLWHSLFLTPDFLLHSVSDNCQSCILRGASYNEKAALSLTMRNVMTDLRLFLSAYMVRYLGQQKNVNLLTIIKRLLSPSLVAQTGAYNTLPSAIVGQTDIIDVILRLTFCHADEHSNWFSRLSHMVERLTRNNKGQVISGRIYMSSVDDLNTLYPAFADIAVMLSVSEQRISQKVVTAIGEGIFSFSDKKNIVYTLKSLLKNTTDVAGNFLMTSEEYATRVVIFNSTLDMYISAFEESIKSDIIKAKEDIDLFRRIDMNISQNIIDDIKKDHLLSLFEFTPDTGISERWEKQWINIGIDKESVAKKLGCTIDPTFFPSTTIADKILNTVHRKLFINRGQLSEDIGNLDELFHKVKIFMKKEEDCTLIVYGDCFSRKLYELEYCTDKHNELGIKRVSKPEKGYQPHVLQYMIGNCTIYFVPDCQDNYSLLVRNSSFGRLRLFRYPDDTMFCTFCREDADDSLKSIMTHLWELDAEMTDPVIAMFNHV</sequence>
<evidence type="ECO:0000313" key="2">
    <source>
        <dbReference type="EMBL" id="AWM63496.1"/>
    </source>
</evidence>
<feature type="transmembrane region" description="Helical" evidence="1">
    <location>
        <begin position="45"/>
        <end position="67"/>
    </location>
</feature>
<name>A0A2U8SZW1_PSEAI</name>